<keyword evidence="2" id="KW-1185">Reference proteome</keyword>
<sequence length="32" mass="3735">MQKVLGTGAFERRYHARNKTENDYVSFTATSR</sequence>
<evidence type="ECO:0000313" key="1">
    <source>
        <dbReference type="EMBL" id="SFL45883.1"/>
    </source>
</evidence>
<gene>
    <name evidence="1" type="ORF">SAMN04488004_12019</name>
</gene>
<organism evidence="1 2">
    <name type="scientific">Loktanella salsilacus</name>
    <dbReference type="NCBI Taxonomy" id="195913"/>
    <lineage>
        <taxon>Bacteria</taxon>
        <taxon>Pseudomonadati</taxon>
        <taxon>Pseudomonadota</taxon>
        <taxon>Alphaproteobacteria</taxon>
        <taxon>Rhodobacterales</taxon>
        <taxon>Roseobacteraceae</taxon>
        <taxon>Loktanella</taxon>
    </lineage>
</organism>
<name>A0A1I4HVW8_9RHOB</name>
<dbReference type="STRING" id="195913.SAMN04488004_12019"/>
<reference evidence="1 2" key="1">
    <citation type="submission" date="2016-10" db="EMBL/GenBank/DDBJ databases">
        <authorList>
            <person name="de Groot N.N."/>
        </authorList>
    </citation>
    <scope>NUCLEOTIDE SEQUENCE [LARGE SCALE GENOMIC DNA]</scope>
    <source>
        <strain evidence="1 2">DSM 16199</strain>
    </source>
</reference>
<accession>A0A1I4HVW8</accession>
<dbReference type="AlphaFoldDB" id="A0A1I4HVW8"/>
<dbReference type="Proteomes" id="UP000199550">
    <property type="component" value="Unassembled WGS sequence"/>
</dbReference>
<evidence type="ECO:0000313" key="2">
    <source>
        <dbReference type="Proteomes" id="UP000199550"/>
    </source>
</evidence>
<dbReference type="EMBL" id="FOTF01000020">
    <property type="protein sequence ID" value="SFL45883.1"/>
    <property type="molecule type" value="Genomic_DNA"/>
</dbReference>
<protein>
    <submittedName>
        <fullName evidence="1">Uncharacterized protein</fullName>
    </submittedName>
</protein>
<proteinExistence type="predicted"/>